<dbReference type="SUPFAM" id="SSF55469">
    <property type="entry name" value="FMN-dependent nitroreductase-like"/>
    <property type="match status" value="2"/>
</dbReference>
<evidence type="ECO:0000256" key="5">
    <source>
        <dbReference type="ARBA" id="ARBA00023002"/>
    </source>
</evidence>
<dbReference type="PANTHER" id="PTHR43673:SF2">
    <property type="entry name" value="NITROREDUCTASE"/>
    <property type="match status" value="1"/>
</dbReference>
<dbReference type="Pfam" id="PF14512">
    <property type="entry name" value="TM1586_NiRdase"/>
    <property type="match status" value="1"/>
</dbReference>
<protein>
    <submittedName>
        <fullName evidence="7">Nitroreductase family protein</fullName>
    </submittedName>
</protein>
<dbReference type="InterPro" id="IPR000415">
    <property type="entry name" value="Nitroreductase-like"/>
</dbReference>
<dbReference type="InterPro" id="IPR029478">
    <property type="entry name" value="TM1586_NiRdase"/>
</dbReference>
<proteinExistence type="inferred from homology"/>
<dbReference type="CDD" id="cd02062">
    <property type="entry name" value="Nitro_FMN_reductase"/>
    <property type="match status" value="1"/>
</dbReference>
<evidence type="ECO:0000256" key="4">
    <source>
        <dbReference type="ARBA" id="ARBA00022643"/>
    </source>
</evidence>
<reference evidence="8" key="1">
    <citation type="submission" date="2016-11" db="EMBL/GenBank/DDBJ databases">
        <authorList>
            <person name="Varghese N."/>
            <person name="Submissions S."/>
        </authorList>
    </citation>
    <scope>NUCLEOTIDE SEQUENCE [LARGE SCALE GENOMIC DNA]</scope>
    <source>
        <strain evidence="8">DSM 21120</strain>
    </source>
</reference>
<evidence type="ECO:0000259" key="6">
    <source>
        <dbReference type="Pfam" id="PF14512"/>
    </source>
</evidence>
<keyword evidence="5" id="KW-0560">Oxidoreductase</keyword>
<comment type="similarity">
    <text evidence="2">Belongs to the nitroreductase family.</text>
</comment>
<evidence type="ECO:0000313" key="7">
    <source>
        <dbReference type="EMBL" id="SHH28226.1"/>
    </source>
</evidence>
<dbReference type="GO" id="GO:0016491">
    <property type="term" value="F:oxidoreductase activity"/>
    <property type="evidence" value="ECO:0007669"/>
    <property type="project" value="UniProtKB-KW"/>
</dbReference>
<sequence>MVMTSFLQKRRSVREFKDDAIPSQFMTTIKSYISKINDEKEDVNYEIYEDGLKIYNGLIGKAGYGGVMIKAPHYVAFIAENDDRETLLDVGYYLEKLNTQITNLNLATCWITVDEVDSKVRSELFGESGDKVKYIVAFGYPVGKKPLVPEAFSSRLEVQEIVFSKEVGQKVSIDELYSRGLFNIFSSVRFAPSYKNLQPWRFVIRDEYVYLYMVKSENDNHALVDIGVVMFYFEEMAKSIGMYGKWELSLKDEENYLEIGKFKM</sequence>
<evidence type="ECO:0000256" key="3">
    <source>
        <dbReference type="ARBA" id="ARBA00022630"/>
    </source>
</evidence>
<name>A0A1M5RPX8_9FIRM</name>
<comment type="cofactor">
    <cofactor evidence="1">
        <name>FMN</name>
        <dbReference type="ChEBI" id="CHEBI:58210"/>
    </cofactor>
</comment>
<accession>A0A1M5RPX8</accession>
<keyword evidence="3" id="KW-0285">Flavoprotein</keyword>
<dbReference type="AlphaFoldDB" id="A0A1M5RPX8"/>
<dbReference type="PANTHER" id="PTHR43673">
    <property type="entry name" value="NAD(P)H NITROREDUCTASE YDGI-RELATED"/>
    <property type="match status" value="1"/>
</dbReference>
<evidence type="ECO:0000313" key="8">
    <source>
        <dbReference type="Proteomes" id="UP000184032"/>
    </source>
</evidence>
<keyword evidence="4" id="KW-0288">FMN</keyword>
<gene>
    <name evidence="7" type="ORF">SAMN02745245_00988</name>
</gene>
<dbReference type="Proteomes" id="UP000184032">
    <property type="component" value="Unassembled WGS sequence"/>
</dbReference>
<evidence type="ECO:0000256" key="1">
    <source>
        <dbReference type="ARBA" id="ARBA00001917"/>
    </source>
</evidence>
<dbReference type="STRING" id="1120995.SAMN02745245_00988"/>
<dbReference type="RefSeq" id="WP_073184295.1">
    <property type="nucleotide sequence ID" value="NZ_FQXI01000005.1"/>
</dbReference>
<dbReference type="Gene3D" id="3.40.109.10">
    <property type="entry name" value="NADH Oxidase"/>
    <property type="match status" value="1"/>
</dbReference>
<dbReference type="Gene3D" id="3.40.109.30">
    <property type="entry name" value="putative nitroreductase (tm1586), domain 2"/>
    <property type="match status" value="1"/>
</dbReference>
<feature type="domain" description="Putative nitroreductase TM1586" evidence="6">
    <location>
        <begin position="7"/>
        <end position="237"/>
    </location>
</feature>
<dbReference type="EMBL" id="FQXI01000005">
    <property type="protein sequence ID" value="SHH28226.1"/>
    <property type="molecule type" value="Genomic_DNA"/>
</dbReference>
<keyword evidence="8" id="KW-1185">Reference proteome</keyword>
<organism evidence="7 8">
    <name type="scientific">Anaerosphaera aminiphila DSM 21120</name>
    <dbReference type="NCBI Taxonomy" id="1120995"/>
    <lineage>
        <taxon>Bacteria</taxon>
        <taxon>Bacillati</taxon>
        <taxon>Bacillota</taxon>
        <taxon>Tissierellia</taxon>
        <taxon>Tissierellales</taxon>
        <taxon>Peptoniphilaceae</taxon>
        <taxon>Anaerosphaera</taxon>
    </lineage>
</organism>
<evidence type="ECO:0000256" key="2">
    <source>
        <dbReference type="ARBA" id="ARBA00007118"/>
    </source>
</evidence>
<dbReference type="OrthoDB" id="9814075at2"/>